<protein>
    <submittedName>
        <fullName evidence="1">Uncharacterized protein</fullName>
    </submittedName>
</protein>
<sequence>MFPQVASVSSEEINDLTMKLCSAKTKLEVYRGRSREAVDEMKLMDAKYQEASSKLKKQLSQFARHILDLKKQLAEKE</sequence>
<name>A0A2I0AQ70_9ASPA</name>
<evidence type="ECO:0000313" key="1">
    <source>
        <dbReference type="EMBL" id="PKA57616.1"/>
    </source>
</evidence>
<dbReference type="EMBL" id="KZ451963">
    <property type="protein sequence ID" value="PKA57616.1"/>
    <property type="molecule type" value="Genomic_DNA"/>
</dbReference>
<reference evidence="1 2" key="1">
    <citation type="journal article" date="2017" name="Nature">
        <title>The Apostasia genome and the evolution of orchids.</title>
        <authorList>
            <person name="Zhang G.Q."/>
            <person name="Liu K.W."/>
            <person name="Li Z."/>
            <person name="Lohaus R."/>
            <person name="Hsiao Y.Y."/>
            <person name="Niu S.C."/>
            <person name="Wang J.Y."/>
            <person name="Lin Y.C."/>
            <person name="Xu Q."/>
            <person name="Chen L.J."/>
            <person name="Yoshida K."/>
            <person name="Fujiwara S."/>
            <person name="Wang Z.W."/>
            <person name="Zhang Y.Q."/>
            <person name="Mitsuda N."/>
            <person name="Wang M."/>
            <person name="Liu G.H."/>
            <person name="Pecoraro L."/>
            <person name="Huang H.X."/>
            <person name="Xiao X.J."/>
            <person name="Lin M."/>
            <person name="Wu X.Y."/>
            <person name="Wu W.L."/>
            <person name="Chen Y.Y."/>
            <person name="Chang S.B."/>
            <person name="Sakamoto S."/>
            <person name="Ohme-Takagi M."/>
            <person name="Yagi M."/>
            <person name="Zeng S.J."/>
            <person name="Shen C.Y."/>
            <person name="Yeh C.M."/>
            <person name="Luo Y.B."/>
            <person name="Tsai W.C."/>
            <person name="Van de Peer Y."/>
            <person name="Liu Z.J."/>
        </authorList>
    </citation>
    <scope>NUCLEOTIDE SEQUENCE [LARGE SCALE GENOMIC DNA]</scope>
    <source>
        <strain evidence="2">cv. Shenzhen</strain>
        <tissue evidence="1">Stem</tissue>
    </source>
</reference>
<organism evidence="1 2">
    <name type="scientific">Apostasia shenzhenica</name>
    <dbReference type="NCBI Taxonomy" id="1088818"/>
    <lineage>
        <taxon>Eukaryota</taxon>
        <taxon>Viridiplantae</taxon>
        <taxon>Streptophyta</taxon>
        <taxon>Embryophyta</taxon>
        <taxon>Tracheophyta</taxon>
        <taxon>Spermatophyta</taxon>
        <taxon>Magnoliopsida</taxon>
        <taxon>Liliopsida</taxon>
        <taxon>Asparagales</taxon>
        <taxon>Orchidaceae</taxon>
        <taxon>Apostasioideae</taxon>
        <taxon>Apostasia</taxon>
    </lineage>
</organism>
<accession>A0A2I0AQ70</accession>
<evidence type="ECO:0000313" key="2">
    <source>
        <dbReference type="Proteomes" id="UP000236161"/>
    </source>
</evidence>
<dbReference type="OrthoDB" id="3176171at2759"/>
<dbReference type="STRING" id="1088818.A0A2I0AQ70"/>
<dbReference type="AlphaFoldDB" id="A0A2I0AQ70"/>
<gene>
    <name evidence="1" type="ORF">AXF42_Ash018591</name>
</gene>
<proteinExistence type="predicted"/>
<dbReference type="Proteomes" id="UP000236161">
    <property type="component" value="Unassembled WGS sequence"/>
</dbReference>
<keyword evidence="2" id="KW-1185">Reference proteome</keyword>